<keyword evidence="3" id="KW-1185">Reference proteome</keyword>
<evidence type="ECO:0000259" key="1">
    <source>
        <dbReference type="Pfam" id="PF01451"/>
    </source>
</evidence>
<dbReference type="EMBL" id="FZQP02001349">
    <property type="protein sequence ID" value="VVC92617.1"/>
    <property type="molecule type" value="Genomic_DNA"/>
</dbReference>
<dbReference type="InterPro" id="IPR023485">
    <property type="entry name" value="Ptyr_pPase"/>
</dbReference>
<feature type="domain" description="Phosphotyrosine protein phosphatase I" evidence="1">
    <location>
        <begin position="1"/>
        <end position="57"/>
    </location>
</feature>
<organism evidence="2 3">
    <name type="scientific">Leptidea sinapis</name>
    <dbReference type="NCBI Taxonomy" id="189913"/>
    <lineage>
        <taxon>Eukaryota</taxon>
        <taxon>Metazoa</taxon>
        <taxon>Ecdysozoa</taxon>
        <taxon>Arthropoda</taxon>
        <taxon>Hexapoda</taxon>
        <taxon>Insecta</taxon>
        <taxon>Pterygota</taxon>
        <taxon>Neoptera</taxon>
        <taxon>Endopterygota</taxon>
        <taxon>Lepidoptera</taxon>
        <taxon>Glossata</taxon>
        <taxon>Ditrysia</taxon>
        <taxon>Papilionoidea</taxon>
        <taxon>Pieridae</taxon>
        <taxon>Dismorphiinae</taxon>
        <taxon>Leptidea</taxon>
    </lineage>
</organism>
<gene>
    <name evidence="2" type="ORF">LSINAPIS_LOCUS5020</name>
</gene>
<dbReference type="Gene3D" id="3.40.50.2300">
    <property type="match status" value="1"/>
</dbReference>
<evidence type="ECO:0000313" key="2">
    <source>
        <dbReference type="EMBL" id="VVC92617.1"/>
    </source>
</evidence>
<proteinExistence type="predicted"/>
<sequence>MDEENKKSLNSKAAEGSKAKLLLFGNFDPEGDRIIRDPYYDSDSAGFEQVFLEQIEKGNKGSKALFYNKVETGEVGSKSAIRCWFIFRAPHYAPLPSLKVAGSKGYSTTNKLTNNYIFPKNLLKVFGILKSYSWQLRRHWARPGNGALDAPLVRVWRRGGLALRSSRPTASDA</sequence>
<dbReference type="AlphaFoldDB" id="A0A5E4Q2W6"/>
<name>A0A5E4Q2W6_9NEOP</name>
<protein>
    <recommendedName>
        <fullName evidence="1">Phosphotyrosine protein phosphatase I domain-containing protein</fullName>
    </recommendedName>
</protein>
<accession>A0A5E4Q2W6</accession>
<reference evidence="2 3" key="1">
    <citation type="submission" date="2017-07" db="EMBL/GenBank/DDBJ databases">
        <authorList>
            <person name="Talla V."/>
            <person name="Backstrom N."/>
        </authorList>
    </citation>
    <scope>NUCLEOTIDE SEQUENCE [LARGE SCALE GENOMIC DNA]</scope>
</reference>
<dbReference type="Pfam" id="PF01451">
    <property type="entry name" value="LMWPc"/>
    <property type="match status" value="1"/>
</dbReference>
<dbReference type="Proteomes" id="UP000324832">
    <property type="component" value="Unassembled WGS sequence"/>
</dbReference>
<evidence type="ECO:0000313" key="3">
    <source>
        <dbReference type="Proteomes" id="UP000324832"/>
    </source>
</evidence>